<protein>
    <submittedName>
        <fullName evidence="3">Glyoxalase/Bleomycin resistance protein/Dioxygenase superfamily protein</fullName>
    </submittedName>
</protein>
<gene>
    <name evidence="3" type="ORF">HDK90DRAFT_40531</name>
</gene>
<evidence type="ECO:0000259" key="2">
    <source>
        <dbReference type="PROSITE" id="PS51819"/>
    </source>
</evidence>
<evidence type="ECO:0000256" key="1">
    <source>
        <dbReference type="SAM" id="MobiDB-lite"/>
    </source>
</evidence>
<evidence type="ECO:0000313" key="4">
    <source>
        <dbReference type="Proteomes" id="UP001492380"/>
    </source>
</evidence>
<dbReference type="PROSITE" id="PS51819">
    <property type="entry name" value="VOC"/>
    <property type="match status" value="1"/>
</dbReference>
<evidence type="ECO:0000313" key="3">
    <source>
        <dbReference type="EMBL" id="KAK8247400.1"/>
    </source>
</evidence>
<dbReference type="Gene3D" id="3.10.180.10">
    <property type="entry name" value="2,3-Dihydroxybiphenyl 1,2-Dioxygenase, domain 1"/>
    <property type="match status" value="1"/>
</dbReference>
<keyword evidence="4" id="KW-1185">Reference proteome</keyword>
<dbReference type="InterPro" id="IPR037523">
    <property type="entry name" value="VOC_core"/>
</dbReference>
<comment type="caution">
    <text evidence="3">The sequence shown here is derived from an EMBL/GenBank/DDBJ whole genome shotgun (WGS) entry which is preliminary data.</text>
</comment>
<reference evidence="3 4" key="1">
    <citation type="submission" date="2024-04" db="EMBL/GenBank/DDBJ databases">
        <title>Phyllosticta paracitricarpa is synonymous to the EU quarantine fungus P. citricarpa based on phylogenomic analyses.</title>
        <authorList>
            <consortium name="Lawrence Berkeley National Laboratory"/>
            <person name="Van Ingen-Buijs V.A."/>
            <person name="Van Westerhoven A.C."/>
            <person name="Haridas S."/>
            <person name="Skiadas P."/>
            <person name="Martin F."/>
            <person name="Groenewald J.Z."/>
            <person name="Crous P.W."/>
            <person name="Seidl M.F."/>
        </authorList>
    </citation>
    <scope>NUCLEOTIDE SEQUENCE [LARGE SCALE GENOMIC DNA]</scope>
    <source>
        <strain evidence="3 4">CBS 123374</strain>
    </source>
</reference>
<dbReference type="SUPFAM" id="SSF54593">
    <property type="entry name" value="Glyoxalase/Bleomycin resistance protein/Dihydroxybiphenyl dioxygenase"/>
    <property type="match status" value="1"/>
</dbReference>
<dbReference type="Pfam" id="PF00903">
    <property type="entry name" value="Glyoxalase"/>
    <property type="match status" value="1"/>
</dbReference>
<dbReference type="PANTHER" id="PTHR43279">
    <property type="entry name" value="CATECHOL-2,3-DIOXYGENASE"/>
    <property type="match status" value="1"/>
</dbReference>
<name>A0ABR1Z4S2_9PEZI</name>
<feature type="region of interest" description="Disordered" evidence="1">
    <location>
        <begin position="1"/>
        <end position="22"/>
    </location>
</feature>
<dbReference type="InterPro" id="IPR029068">
    <property type="entry name" value="Glyas_Bleomycin-R_OHBP_Dase"/>
</dbReference>
<feature type="domain" description="VOC" evidence="2">
    <location>
        <begin position="31"/>
        <end position="150"/>
    </location>
</feature>
<dbReference type="InterPro" id="IPR004360">
    <property type="entry name" value="Glyas_Fos-R_dOase_dom"/>
</dbReference>
<sequence>MSTTEAMTTSTITTKTLASSTTTPAIPPPSFLAHVVLQTSTANFDAMVHFYTTMLSAQHTYTTPTAAFMTYDEEHHRLAILASPDVQPKDPKTAGLRHIAFSYDTLADLVAGYKGRKAAGFEPVWCVDHGISTSMYYEDPDGNRLECQVDNMSKEEAIRYMASETFTKNPLGVDYQPEELVKRFESGEEWVGFLKRAQEERGFGEHK</sequence>
<dbReference type="Proteomes" id="UP001492380">
    <property type="component" value="Unassembled WGS sequence"/>
</dbReference>
<dbReference type="PANTHER" id="PTHR43279:SF1">
    <property type="entry name" value="CATECHOL-2,3-DIOXYGENASE"/>
    <property type="match status" value="1"/>
</dbReference>
<proteinExistence type="predicted"/>
<organism evidence="3 4">
    <name type="scientific">Phyllosticta capitalensis</name>
    <dbReference type="NCBI Taxonomy" id="121624"/>
    <lineage>
        <taxon>Eukaryota</taxon>
        <taxon>Fungi</taxon>
        <taxon>Dikarya</taxon>
        <taxon>Ascomycota</taxon>
        <taxon>Pezizomycotina</taxon>
        <taxon>Dothideomycetes</taxon>
        <taxon>Dothideomycetes incertae sedis</taxon>
        <taxon>Botryosphaeriales</taxon>
        <taxon>Phyllostictaceae</taxon>
        <taxon>Phyllosticta</taxon>
    </lineage>
</organism>
<dbReference type="EMBL" id="JBBWRZ010000001">
    <property type="protein sequence ID" value="KAK8247400.1"/>
    <property type="molecule type" value="Genomic_DNA"/>
</dbReference>
<accession>A0ABR1Z4S2</accession>